<sequence length="90" mass="9859">MDTAVNELWASSPVSTRAVGTYEHDQIRLYVGLPGAVALQDPHDQGSDAYVPAGTYFMHKPSASRVIHSSRRARRPRTAHASHRSPPGPR</sequence>
<feature type="compositionally biased region" description="Basic residues" evidence="1">
    <location>
        <begin position="68"/>
        <end position="83"/>
    </location>
</feature>
<dbReference type="Proteomes" id="UP001500893">
    <property type="component" value="Unassembled WGS sequence"/>
</dbReference>
<feature type="region of interest" description="Disordered" evidence="1">
    <location>
        <begin position="61"/>
        <end position="90"/>
    </location>
</feature>
<keyword evidence="3" id="KW-1185">Reference proteome</keyword>
<evidence type="ECO:0000313" key="2">
    <source>
        <dbReference type="EMBL" id="GAA3133676.1"/>
    </source>
</evidence>
<dbReference type="EMBL" id="BAAAVM010000023">
    <property type="protein sequence ID" value="GAA3133676.1"/>
    <property type="molecule type" value="Genomic_DNA"/>
</dbReference>
<evidence type="ECO:0000256" key="1">
    <source>
        <dbReference type="SAM" id="MobiDB-lite"/>
    </source>
</evidence>
<name>A0ABP6N1N9_9ACTN</name>
<evidence type="ECO:0000313" key="3">
    <source>
        <dbReference type="Proteomes" id="UP001500893"/>
    </source>
</evidence>
<organism evidence="2 3">
    <name type="scientific">Streptomyces rameus</name>
    <dbReference type="NCBI Taxonomy" id="68261"/>
    <lineage>
        <taxon>Bacteria</taxon>
        <taxon>Bacillati</taxon>
        <taxon>Actinomycetota</taxon>
        <taxon>Actinomycetes</taxon>
        <taxon>Kitasatosporales</taxon>
        <taxon>Streptomycetaceae</taxon>
        <taxon>Streptomyces</taxon>
    </lineage>
</organism>
<proteinExistence type="predicted"/>
<gene>
    <name evidence="2" type="ORF">GCM10010521_19370</name>
</gene>
<reference evidence="3" key="1">
    <citation type="journal article" date="2019" name="Int. J. Syst. Evol. Microbiol.">
        <title>The Global Catalogue of Microorganisms (GCM) 10K type strain sequencing project: providing services to taxonomists for standard genome sequencing and annotation.</title>
        <authorList>
            <consortium name="The Broad Institute Genomics Platform"/>
            <consortium name="The Broad Institute Genome Sequencing Center for Infectious Disease"/>
            <person name="Wu L."/>
            <person name="Ma J."/>
        </authorList>
    </citation>
    <scope>NUCLEOTIDE SEQUENCE [LARGE SCALE GENOMIC DNA]</scope>
    <source>
        <strain evidence="3">JCM 11574</strain>
    </source>
</reference>
<accession>A0ABP6N1N9</accession>
<comment type="caution">
    <text evidence="2">The sequence shown here is derived from an EMBL/GenBank/DDBJ whole genome shotgun (WGS) entry which is preliminary data.</text>
</comment>
<protein>
    <submittedName>
        <fullName evidence="2">Uncharacterized protein</fullName>
    </submittedName>
</protein>